<protein>
    <recommendedName>
        <fullName evidence="15">Bacteriorhodopsin</fullName>
    </recommendedName>
</protein>
<comment type="caution">
    <text evidence="13">The sequence shown here is derived from an EMBL/GenBank/DDBJ whole genome shotgun (WGS) entry which is preliminary data.</text>
</comment>
<dbReference type="GO" id="GO:0007602">
    <property type="term" value="P:phototransduction"/>
    <property type="evidence" value="ECO:0007669"/>
    <property type="project" value="UniProtKB-KW"/>
</dbReference>
<evidence type="ECO:0000256" key="2">
    <source>
        <dbReference type="ARBA" id="ARBA00008130"/>
    </source>
</evidence>
<keyword evidence="7 12" id="KW-1133">Transmembrane helix</keyword>
<keyword evidence="6" id="KW-0681">Retinal protein</keyword>
<dbReference type="OrthoDB" id="4331650at2"/>
<comment type="subcellular location">
    <subcellularLocation>
        <location evidence="1">Membrane</location>
        <topology evidence="1">Multi-pass membrane protein</topology>
    </subcellularLocation>
</comment>
<dbReference type="SUPFAM" id="SSF81321">
    <property type="entry name" value="Family A G protein-coupled receptor-like"/>
    <property type="match status" value="1"/>
</dbReference>
<reference evidence="13 14" key="1">
    <citation type="submission" date="2018-05" db="EMBL/GenBank/DDBJ databases">
        <title>Acuticoccus sediminis sp. nov., isolated from deep-sea sediment of Indian Ocean.</title>
        <authorList>
            <person name="Liu X."/>
            <person name="Lai Q."/>
            <person name="Du Y."/>
            <person name="Sun F."/>
            <person name="Zhang X."/>
            <person name="Wang S."/>
            <person name="Shao Z."/>
        </authorList>
    </citation>
    <scope>NUCLEOTIDE SEQUENCE [LARGE SCALE GENOMIC DNA]</scope>
    <source>
        <strain evidence="13 14">PTG4-2</strain>
    </source>
</reference>
<evidence type="ECO:0000256" key="5">
    <source>
        <dbReference type="ARBA" id="ARBA00022692"/>
    </source>
</evidence>
<dbReference type="EMBL" id="QHHQ01000001">
    <property type="protein sequence ID" value="RAI03994.1"/>
    <property type="molecule type" value="Genomic_DNA"/>
</dbReference>
<organism evidence="13 14">
    <name type="scientific">Acuticoccus sediminis</name>
    <dbReference type="NCBI Taxonomy" id="2184697"/>
    <lineage>
        <taxon>Bacteria</taxon>
        <taxon>Pseudomonadati</taxon>
        <taxon>Pseudomonadota</taxon>
        <taxon>Alphaproteobacteria</taxon>
        <taxon>Hyphomicrobiales</taxon>
        <taxon>Amorphaceae</taxon>
        <taxon>Acuticoccus</taxon>
    </lineage>
</organism>
<evidence type="ECO:0008006" key="15">
    <source>
        <dbReference type="Google" id="ProtNLM"/>
    </source>
</evidence>
<dbReference type="InterPro" id="IPR001425">
    <property type="entry name" value="Arc/bac/fun_rhodopsins"/>
</dbReference>
<accession>A0A8B2P212</accession>
<evidence type="ECO:0000256" key="10">
    <source>
        <dbReference type="ARBA" id="ARBA00023170"/>
    </source>
</evidence>
<feature type="transmembrane region" description="Helical" evidence="12">
    <location>
        <begin position="70"/>
        <end position="88"/>
    </location>
</feature>
<dbReference type="SMART" id="SM01021">
    <property type="entry name" value="Bac_rhodopsin"/>
    <property type="match status" value="1"/>
</dbReference>
<dbReference type="RefSeq" id="WP_111343118.1">
    <property type="nucleotide sequence ID" value="NZ_QHHQ01000001.1"/>
</dbReference>
<dbReference type="GO" id="GO:0005886">
    <property type="term" value="C:plasma membrane"/>
    <property type="evidence" value="ECO:0007669"/>
    <property type="project" value="TreeGrafter"/>
</dbReference>
<dbReference type="GO" id="GO:0009881">
    <property type="term" value="F:photoreceptor activity"/>
    <property type="evidence" value="ECO:0007669"/>
    <property type="project" value="UniProtKB-KW"/>
</dbReference>
<evidence type="ECO:0000256" key="11">
    <source>
        <dbReference type="SAM" id="MobiDB-lite"/>
    </source>
</evidence>
<evidence type="ECO:0000256" key="7">
    <source>
        <dbReference type="ARBA" id="ARBA00022989"/>
    </source>
</evidence>
<feature type="transmembrane region" description="Helical" evidence="12">
    <location>
        <begin position="195"/>
        <end position="214"/>
    </location>
</feature>
<gene>
    <name evidence="13" type="ORF">DLJ53_05890</name>
</gene>
<feature type="compositionally biased region" description="Basic and acidic residues" evidence="11">
    <location>
        <begin position="287"/>
        <end position="296"/>
    </location>
</feature>
<keyword evidence="9 12" id="KW-0472">Membrane</keyword>
<keyword evidence="8" id="KW-0157">Chromophore</keyword>
<dbReference type="Pfam" id="PF01036">
    <property type="entry name" value="Bac_rhodopsin"/>
    <property type="match status" value="1"/>
</dbReference>
<sequence>MSAAIEWVVAAGLAIGAVAILALGGFATPRQAARTALHGGAALMAALYYVVMARGAAVYVGPHPVDTHHVIWLLTTPVLAASLLATAVPAGQALLPTALTVVFLDVAMVATRAVAVGQTGAAAWIWFVVSLLTMGLMFALLRGPVREAAVASGPARLDVYERHARTLMVLWTMWPAIALLGPSLLDLIGPAAQQGLYGLVDLTALAAFSLVMVLEDERLVALEASAETAQGAPALRKVPLSARALARERLLDLVDRGTEATRGAVRQGEARTRRAVAGARPVLRRAFDRLDRRRPAPEPVPPPPRRKRPPRRSIADQLAATPFGRLTKDDAVPIAFVAGALLVIANAARLKKKDP</sequence>
<dbReference type="PANTHER" id="PTHR28286:SF2">
    <property type="entry name" value="BACTERIORHODOPSIN _OPSIN, NOPA (EUROFUNG)"/>
    <property type="match status" value="1"/>
</dbReference>
<keyword evidence="3" id="KW-0600">Photoreceptor protein</keyword>
<dbReference type="Proteomes" id="UP000249590">
    <property type="component" value="Unassembled WGS sequence"/>
</dbReference>
<evidence type="ECO:0000256" key="1">
    <source>
        <dbReference type="ARBA" id="ARBA00004141"/>
    </source>
</evidence>
<evidence type="ECO:0000313" key="14">
    <source>
        <dbReference type="Proteomes" id="UP000249590"/>
    </source>
</evidence>
<dbReference type="PANTHER" id="PTHR28286">
    <property type="match status" value="1"/>
</dbReference>
<proteinExistence type="inferred from homology"/>
<evidence type="ECO:0000256" key="6">
    <source>
        <dbReference type="ARBA" id="ARBA00022925"/>
    </source>
</evidence>
<evidence type="ECO:0000256" key="8">
    <source>
        <dbReference type="ARBA" id="ARBA00022991"/>
    </source>
</evidence>
<evidence type="ECO:0000256" key="3">
    <source>
        <dbReference type="ARBA" id="ARBA00022543"/>
    </source>
</evidence>
<keyword evidence="5 12" id="KW-0812">Transmembrane</keyword>
<feature type="region of interest" description="Disordered" evidence="11">
    <location>
        <begin position="287"/>
        <end position="314"/>
    </location>
</feature>
<evidence type="ECO:0000313" key="13">
    <source>
        <dbReference type="EMBL" id="RAI03994.1"/>
    </source>
</evidence>
<keyword evidence="14" id="KW-1185">Reference proteome</keyword>
<name>A0A8B2P212_9HYPH</name>
<keyword evidence="4" id="KW-0716">Sensory transduction</keyword>
<dbReference type="AlphaFoldDB" id="A0A8B2P212"/>
<dbReference type="Gene3D" id="1.20.1070.10">
    <property type="entry name" value="Rhodopsin 7-helix transmembrane proteins"/>
    <property type="match status" value="1"/>
</dbReference>
<evidence type="ECO:0000256" key="4">
    <source>
        <dbReference type="ARBA" id="ARBA00022606"/>
    </source>
</evidence>
<comment type="similarity">
    <text evidence="2">Belongs to the archaeal/bacterial/fungal opsin family.</text>
</comment>
<feature type="transmembrane region" description="Helical" evidence="12">
    <location>
        <begin position="42"/>
        <end position="61"/>
    </location>
</feature>
<evidence type="ECO:0000256" key="9">
    <source>
        <dbReference type="ARBA" id="ARBA00023136"/>
    </source>
</evidence>
<feature type="transmembrane region" description="Helical" evidence="12">
    <location>
        <begin position="121"/>
        <end position="141"/>
    </location>
</feature>
<evidence type="ECO:0000256" key="12">
    <source>
        <dbReference type="SAM" id="Phobius"/>
    </source>
</evidence>
<keyword evidence="10" id="KW-0675">Receptor</keyword>
<feature type="transmembrane region" description="Helical" evidence="12">
    <location>
        <begin position="331"/>
        <end position="350"/>
    </location>
</feature>
<feature type="transmembrane region" description="Helical" evidence="12">
    <location>
        <begin position="94"/>
        <end position="114"/>
    </location>
</feature>
<feature type="transmembrane region" description="Helical" evidence="12">
    <location>
        <begin position="168"/>
        <end position="188"/>
    </location>
</feature>